<proteinExistence type="predicted"/>
<dbReference type="AlphaFoldDB" id="A0A2P2C0I6"/>
<dbReference type="GO" id="GO:0043805">
    <property type="term" value="F:indolepyruvate ferredoxin oxidoreductase activity"/>
    <property type="evidence" value="ECO:0007669"/>
    <property type="project" value="UniProtKB-EC"/>
</dbReference>
<dbReference type="Gene3D" id="3.40.920.10">
    <property type="entry name" value="Pyruvate-ferredoxin oxidoreductase, PFOR, domain III"/>
    <property type="match status" value="1"/>
</dbReference>
<dbReference type="EC" id="1.2.7.8" evidence="4"/>
<dbReference type="Pfam" id="PF01558">
    <property type="entry name" value="POR"/>
    <property type="match status" value="1"/>
</dbReference>
<dbReference type="PANTHER" id="PTHR48084:SF3">
    <property type="entry name" value="SUBUNIT OF PYRUVATE:FLAVODOXIN OXIDOREDUCTASE"/>
    <property type="match status" value="1"/>
</dbReference>
<evidence type="ECO:0000313" key="4">
    <source>
        <dbReference type="EMBL" id="CUR55538.1"/>
    </source>
</evidence>
<dbReference type="GO" id="GO:0045333">
    <property type="term" value="P:cellular respiration"/>
    <property type="evidence" value="ECO:0007669"/>
    <property type="project" value="UniProtKB-ARBA"/>
</dbReference>
<name>A0A2P2C0I6_9ZZZZ</name>
<dbReference type="InterPro" id="IPR002869">
    <property type="entry name" value="Pyrv_flavodox_OxRed_cen"/>
</dbReference>
<dbReference type="InterPro" id="IPR051457">
    <property type="entry name" value="2-oxoacid:Fd_oxidoreductase"/>
</dbReference>
<keyword evidence="4" id="KW-0670">Pyruvate</keyword>
<protein>
    <submittedName>
        <fullName evidence="4">Pyruvate indolepyruvate ferredoxin oxidoreductase</fullName>
        <ecNumber evidence="4">1.2.7.8</ecNumber>
    </submittedName>
</protein>
<sequence>MEPRIVETFASGLTELIVVEEKRSFVESAIKDLLYGEPSSPVISGRRSPDGTELFRRSGDLPPDVIAEGLGQRLLAHLNLPAVASRISERERERERKRRQLPLIPLAARTPYFCSGCPHNRSTEVPEGSLVGAGIGCSALAALMPADRVGDVIGFTQMGGEGASWVGMVPFVKQDHLFQNIGDGTFHHSGSLALRAAVAAGTSITYKILYNGAVAMTGGQQAVGKMSVRELTHSLAAEGVEQIVVTTDNPKSYKGVRLPRGVRVHHRDQLESIQARLAKVPGVTVIIHDQECATELRRKRKRNLVQAPDRRMLINERVCEGCGDCGTKSNCLSVQPVDTEYGRKTRIHQSSCNLDFSCLEGDCPSFIEVRPRAGARRQTGRPTTPLIDDADLPTPVPVVGIDEFNLRITGIGGTGVVTVAQVISAAASISGMYVRTLDQMGMAQKGGAVVSDVRLGVRPFLGANKVGEGECDLYWAVTSWWRRAKRT</sequence>
<evidence type="ECO:0000259" key="2">
    <source>
        <dbReference type="Pfam" id="PF01558"/>
    </source>
</evidence>
<dbReference type="InterPro" id="IPR011766">
    <property type="entry name" value="TPP_enzyme_TPP-bd"/>
</dbReference>
<organism evidence="4">
    <name type="scientific">metagenome</name>
    <dbReference type="NCBI Taxonomy" id="256318"/>
    <lineage>
        <taxon>unclassified sequences</taxon>
        <taxon>metagenomes</taxon>
    </lineage>
</organism>
<feature type="domain" description="Thiamine pyrophosphate enzyme TPP-binding" evidence="3">
    <location>
        <begin position="135"/>
        <end position="286"/>
    </location>
</feature>
<keyword evidence="1 4" id="KW-0560">Oxidoreductase</keyword>
<evidence type="ECO:0000256" key="1">
    <source>
        <dbReference type="ARBA" id="ARBA00023002"/>
    </source>
</evidence>
<dbReference type="PANTHER" id="PTHR48084">
    <property type="entry name" value="2-OXOGLUTARATE OXIDOREDUCTASE SUBUNIT KORB-RELATED"/>
    <property type="match status" value="1"/>
</dbReference>
<feature type="domain" description="Pyruvate/ketoisovalerate oxidoreductase catalytic" evidence="2">
    <location>
        <begin position="412"/>
        <end position="461"/>
    </location>
</feature>
<dbReference type="InterPro" id="IPR029061">
    <property type="entry name" value="THDP-binding"/>
</dbReference>
<dbReference type="Pfam" id="PF02775">
    <property type="entry name" value="TPP_enzyme_C"/>
    <property type="match status" value="1"/>
</dbReference>
<dbReference type="EMBL" id="CZKA01000020">
    <property type="protein sequence ID" value="CUR55538.1"/>
    <property type="molecule type" value="Genomic_DNA"/>
</dbReference>
<dbReference type="SUPFAM" id="SSF52518">
    <property type="entry name" value="Thiamin diphosphate-binding fold (THDP-binding)"/>
    <property type="match status" value="1"/>
</dbReference>
<dbReference type="SUPFAM" id="SSF53323">
    <property type="entry name" value="Pyruvate-ferredoxin oxidoreductase, PFOR, domain III"/>
    <property type="match status" value="1"/>
</dbReference>
<accession>A0A2P2C0I6</accession>
<dbReference type="Gene3D" id="3.40.50.970">
    <property type="match status" value="1"/>
</dbReference>
<reference evidence="4" key="1">
    <citation type="submission" date="2015-08" db="EMBL/GenBank/DDBJ databases">
        <authorList>
            <person name="Babu N.S."/>
            <person name="Beckwith C.J."/>
            <person name="Beseler K.G."/>
            <person name="Brison A."/>
            <person name="Carone J.V."/>
            <person name="Caskin T.P."/>
            <person name="Diamond M."/>
            <person name="Durham M.E."/>
            <person name="Foxe J.M."/>
            <person name="Go M."/>
            <person name="Henderson B.A."/>
            <person name="Jones I.B."/>
            <person name="McGettigan J.A."/>
            <person name="Micheletti S.J."/>
            <person name="Nasrallah M.E."/>
            <person name="Ortiz D."/>
            <person name="Piller C.R."/>
            <person name="Privatt S.R."/>
            <person name="Schneider S.L."/>
            <person name="Sharp S."/>
            <person name="Smith T.C."/>
            <person name="Stanton J.D."/>
            <person name="Ullery H.E."/>
            <person name="Wilson R.J."/>
            <person name="Serrano M.G."/>
            <person name="Buck G."/>
            <person name="Lee V."/>
            <person name="Wang Y."/>
            <person name="Carvalho R."/>
            <person name="Voegtly L."/>
            <person name="Shi R."/>
            <person name="Duckworth R."/>
            <person name="Johnson A."/>
            <person name="Loviza R."/>
            <person name="Walstead R."/>
            <person name="Shah Z."/>
            <person name="Kiflezghi M."/>
            <person name="Wade K."/>
            <person name="Ball S.L."/>
            <person name="Bradley K.W."/>
            <person name="Asai D.J."/>
            <person name="Bowman C.A."/>
            <person name="Russell D.A."/>
            <person name="Pope W.H."/>
            <person name="Jacobs-Sera D."/>
            <person name="Hendrix R.W."/>
            <person name="Hatfull G.F."/>
        </authorList>
    </citation>
    <scope>NUCLEOTIDE SEQUENCE</scope>
</reference>
<evidence type="ECO:0000259" key="3">
    <source>
        <dbReference type="Pfam" id="PF02775"/>
    </source>
</evidence>
<gene>
    <name evidence="4" type="ORF">NOCA2270173</name>
</gene>
<dbReference type="GO" id="GO:0030976">
    <property type="term" value="F:thiamine pyrophosphate binding"/>
    <property type="evidence" value="ECO:0007669"/>
    <property type="project" value="InterPro"/>
</dbReference>
<dbReference type="InterPro" id="IPR019752">
    <property type="entry name" value="Pyrv/ketoisovalerate_OxRed_cat"/>
</dbReference>